<gene>
    <name evidence="1" type="ORF">FWILDA_LOCUS9813</name>
</gene>
<evidence type="ECO:0000313" key="2">
    <source>
        <dbReference type="Proteomes" id="UP001153678"/>
    </source>
</evidence>
<dbReference type="AlphaFoldDB" id="A0A9W4WRC6"/>
<protein>
    <submittedName>
        <fullName evidence="1">19472_t:CDS:1</fullName>
    </submittedName>
</protein>
<proteinExistence type="predicted"/>
<reference evidence="1" key="1">
    <citation type="submission" date="2022-08" db="EMBL/GenBank/DDBJ databases">
        <authorList>
            <person name="Kallberg Y."/>
            <person name="Tangrot J."/>
            <person name="Rosling A."/>
        </authorList>
    </citation>
    <scope>NUCLEOTIDE SEQUENCE</scope>
    <source>
        <strain evidence="1">Wild A</strain>
    </source>
</reference>
<evidence type="ECO:0000313" key="1">
    <source>
        <dbReference type="EMBL" id="CAI2180899.1"/>
    </source>
</evidence>
<accession>A0A9W4WRC6</accession>
<organism evidence="1 2">
    <name type="scientific">Funneliformis geosporum</name>
    <dbReference type="NCBI Taxonomy" id="1117311"/>
    <lineage>
        <taxon>Eukaryota</taxon>
        <taxon>Fungi</taxon>
        <taxon>Fungi incertae sedis</taxon>
        <taxon>Mucoromycota</taxon>
        <taxon>Glomeromycotina</taxon>
        <taxon>Glomeromycetes</taxon>
        <taxon>Glomerales</taxon>
        <taxon>Glomeraceae</taxon>
        <taxon>Funneliformis</taxon>
    </lineage>
</organism>
<keyword evidence="2" id="KW-1185">Reference proteome</keyword>
<sequence>MDGCLAINRRQKTFGNFHNFYEVFSRLCYPQSVIYMEILTEVIDIILVETSGFH</sequence>
<dbReference type="Proteomes" id="UP001153678">
    <property type="component" value="Unassembled WGS sequence"/>
</dbReference>
<comment type="caution">
    <text evidence="1">The sequence shown here is derived from an EMBL/GenBank/DDBJ whole genome shotgun (WGS) entry which is preliminary data.</text>
</comment>
<dbReference type="EMBL" id="CAMKVN010002398">
    <property type="protein sequence ID" value="CAI2180899.1"/>
    <property type="molecule type" value="Genomic_DNA"/>
</dbReference>
<name>A0A9W4WRC6_9GLOM</name>